<dbReference type="NCBIfam" id="TIGR01195">
    <property type="entry name" value="oadG_fam"/>
    <property type="match status" value="1"/>
</dbReference>
<keyword evidence="4 6" id="KW-1133">Transmembrane helix</keyword>
<comment type="caution">
    <text evidence="7">The sequence shown here is derived from an EMBL/GenBank/DDBJ whole genome shotgun (WGS) entry which is preliminary data.</text>
</comment>
<evidence type="ECO:0000256" key="6">
    <source>
        <dbReference type="SAM" id="Phobius"/>
    </source>
</evidence>
<evidence type="ECO:0000256" key="2">
    <source>
        <dbReference type="ARBA" id="ARBA00022475"/>
    </source>
</evidence>
<comment type="subcellular location">
    <subcellularLocation>
        <location evidence="1">Cell membrane</location>
    </subcellularLocation>
</comment>
<evidence type="ECO:0000256" key="5">
    <source>
        <dbReference type="ARBA" id="ARBA00023136"/>
    </source>
</evidence>
<keyword evidence="3 6" id="KW-0812">Transmembrane</keyword>
<evidence type="ECO:0000313" key="7">
    <source>
        <dbReference type="EMBL" id="MXP75813.1"/>
    </source>
</evidence>
<dbReference type="GO" id="GO:0036376">
    <property type="term" value="P:sodium ion export across plasma membrane"/>
    <property type="evidence" value="ECO:0007669"/>
    <property type="project" value="InterPro"/>
</dbReference>
<reference evidence="7 8" key="1">
    <citation type="submission" date="2019-12" db="EMBL/GenBank/DDBJ databases">
        <title>Sporaefaciens musculi gen. nov., sp. nov., a novel bacterium isolated from the caecum of an obese mouse.</title>
        <authorList>
            <person name="Rasmussen T.S."/>
            <person name="Streidl T."/>
            <person name="Hitch T.C.A."/>
            <person name="Wortmann E."/>
            <person name="Deptula P."/>
            <person name="Hansen M."/>
            <person name="Nielsen D.S."/>
            <person name="Clavel T."/>
            <person name="Vogensen F.K."/>
        </authorList>
    </citation>
    <scope>NUCLEOTIDE SEQUENCE [LARGE SCALE GENOMIC DNA]</scope>
    <source>
        <strain evidence="7 8">WCA-9-b2</strain>
    </source>
</reference>
<dbReference type="Pfam" id="PF04277">
    <property type="entry name" value="OAD_gamma"/>
    <property type="match status" value="1"/>
</dbReference>
<feature type="transmembrane region" description="Helical" evidence="6">
    <location>
        <begin position="144"/>
        <end position="166"/>
    </location>
</feature>
<protein>
    <submittedName>
        <fullName evidence="7">DUF3887 domain-containing protein</fullName>
    </submittedName>
</protein>
<sequence>MLCFTACGSAQKDDETEYNESAIEQTTEFMIQYCTNADEAMRKEFRNMKELKLDFQLMQSGIPITAESFLGALNAWEAAEEECGEYKSHGDFTSEITNEGYKLSANAKFADREATISFIFDDKSYMESMTVDAKYSMGEILAKAGMNTVLGMGTVFVVLIFISFLISQFKVIPALFGSKKKEEPASAPVVSGPSSVLETVETQETDDTELIAVIAAAIAAAREEAGMDEACAGGFFVRSIRRRPANKWKA</sequence>
<dbReference type="EMBL" id="WUQX01000001">
    <property type="protein sequence ID" value="MXP75813.1"/>
    <property type="molecule type" value="Genomic_DNA"/>
</dbReference>
<proteinExistence type="predicted"/>
<dbReference type="Proteomes" id="UP000460412">
    <property type="component" value="Unassembled WGS sequence"/>
</dbReference>
<gene>
    <name evidence="7" type="ORF">GN277_10605</name>
</gene>
<accession>A0A7X3MG63</accession>
<keyword evidence="2" id="KW-1003">Cell membrane</keyword>
<dbReference type="AlphaFoldDB" id="A0A7X3MG63"/>
<evidence type="ECO:0000256" key="4">
    <source>
        <dbReference type="ARBA" id="ARBA00022989"/>
    </source>
</evidence>
<dbReference type="GO" id="GO:0005886">
    <property type="term" value="C:plasma membrane"/>
    <property type="evidence" value="ECO:0007669"/>
    <property type="project" value="UniProtKB-SubCell"/>
</dbReference>
<dbReference type="GO" id="GO:0015081">
    <property type="term" value="F:sodium ion transmembrane transporter activity"/>
    <property type="evidence" value="ECO:0007669"/>
    <property type="project" value="InterPro"/>
</dbReference>
<organism evidence="7 8">
    <name type="scientific">Sporofaciens musculi</name>
    <dbReference type="NCBI Taxonomy" id="2681861"/>
    <lineage>
        <taxon>Bacteria</taxon>
        <taxon>Bacillati</taxon>
        <taxon>Bacillota</taxon>
        <taxon>Clostridia</taxon>
        <taxon>Lachnospirales</taxon>
        <taxon>Lachnospiraceae</taxon>
        <taxon>Sporofaciens</taxon>
    </lineage>
</organism>
<dbReference type="InterPro" id="IPR005899">
    <property type="entry name" value="Na_pump_deCOase"/>
</dbReference>
<name>A0A7X3MG63_9FIRM</name>
<evidence type="ECO:0000256" key="3">
    <source>
        <dbReference type="ARBA" id="ARBA00022692"/>
    </source>
</evidence>
<evidence type="ECO:0000313" key="8">
    <source>
        <dbReference type="Proteomes" id="UP000460412"/>
    </source>
</evidence>
<keyword evidence="8" id="KW-1185">Reference proteome</keyword>
<evidence type="ECO:0000256" key="1">
    <source>
        <dbReference type="ARBA" id="ARBA00004236"/>
    </source>
</evidence>
<keyword evidence="5 6" id="KW-0472">Membrane</keyword>